<reference evidence="2" key="1">
    <citation type="journal article" date="2015" name="Nature">
        <title>Complex archaea that bridge the gap between prokaryotes and eukaryotes.</title>
        <authorList>
            <person name="Spang A."/>
            <person name="Saw J.H."/>
            <person name="Jorgensen S.L."/>
            <person name="Zaremba-Niedzwiedzka K."/>
            <person name="Martijn J."/>
            <person name="Lind A.E."/>
            <person name="van Eijk R."/>
            <person name="Schleper C."/>
            <person name="Guy L."/>
            <person name="Ettema T.J."/>
        </authorList>
    </citation>
    <scope>NUCLEOTIDE SEQUENCE</scope>
</reference>
<dbReference type="AlphaFoldDB" id="A0A0F9Q6Q9"/>
<keyword evidence="1" id="KW-1133">Transmembrane helix</keyword>
<keyword evidence="1" id="KW-0472">Membrane</keyword>
<comment type="caution">
    <text evidence="2">The sequence shown here is derived from an EMBL/GenBank/DDBJ whole genome shotgun (WGS) entry which is preliminary data.</text>
</comment>
<name>A0A0F9Q6Q9_9ZZZZ</name>
<gene>
    <name evidence="2" type="ORF">LCGC14_1131550</name>
</gene>
<evidence type="ECO:0000256" key="1">
    <source>
        <dbReference type="SAM" id="Phobius"/>
    </source>
</evidence>
<evidence type="ECO:0000313" key="2">
    <source>
        <dbReference type="EMBL" id="KKN01063.1"/>
    </source>
</evidence>
<sequence>MSAWSIRVWISAVAFCLSGLTFLWLLYKRRMAIRAATAAEALRAIDAERKQRYRKLAEADAAEPITCPVCTKSVMRGQMQKASVKQPTEPGKSLHVKQLVCDDCIGSGERLVTGARARRSFD</sequence>
<organism evidence="2">
    <name type="scientific">marine sediment metagenome</name>
    <dbReference type="NCBI Taxonomy" id="412755"/>
    <lineage>
        <taxon>unclassified sequences</taxon>
        <taxon>metagenomes</taxon>
        <taxon>ecological metagenomes</taxon>
    </lineage>
</organism>
<proteinExistence type="predicted"/>
<keyword evidence="1" id="KW-0812">Transmembrane</keyword>
<feature type="transmembrane region" description="Helical" evidence="1">
    <location>
        <begin position="6"/>
        <end position="27"/>
    </location>
</feature>
<dbReference type="EMBL" id="LAZR01005303">
    <property type="protein sequence ID" value="KKN01063.1"/>
    <property type="molecule type" value="Genomic_DNA"/>
</dbReference>
<protein>
    <submittedName>
        <fullName evidence="2">Uncharacterized protein</fullName>
    </submittedName>
</protein>
<accession>A0A0F9Q6Q9</accession>